<dbReference type="Proteomes" id="UP000691718">
    <property type="component" value="Unassembled WGS sequence"/>
</dbReference>
<evidence type="ECO:0000256" key="4">
    <source>
        <dbReference type="ARBA" id="ARBA00022692"/>
    </source>
</evidence>
<evidence type="ECO:0000256" key="11">
    <source>
        <dbReference type="SAM" id="Coils"/>
    </source>
</evidence>
<evidence type="ECO:0000256" key="3">
    <source>
        <dbReference type="ARBA" id="ARBA00015033"/>
    </source>
</evidence>
<evidence type="ECO:0000256" key="6">
    <source>
        <dbReference type="ARBA" id="ARBA00022771"/>
    </source>
</evidence>
<evidence type="ECO:0000256" key="10">
    <source>
        <dbReference type="ARBA" id="ARBA00023136"/>
    </source>
</evidence>
<dbReference type="EMBL" id="CAJQZP010000987">
    <property type="protein sequence ID" value="CAG5007105.1"/>
    <property type="molecule type" value="Genomic_DNA"/>
</dbReference>
<evidence type="ECO:0000256" key="7">
    <source>
        <dbReference type="ARBA" id="ARBA00022824"/>
    </source>
</evidence>
<dbReference type="GO" id="GO:0005773">
    <property type="term" value="C:vacuole"/>
    <property type="evidence" value="ECO:0007669"/>
    <property type="project" value="GOC"/>
</dbReference>
<dbReference type="InterPro" id="IPR002219">
    <property type="entry name" value="PKC_DAG/PE"/>
</dbReference>
<keyword evidence="11" id="KW-0175">Coiled coil</keyword>
<evidence type="ECO:0000256" key="12">
    <source>
        <dbReference type="SAM" id="MobiDB-lite"/>
    </source>
</evidence>
<dbReference type="PANTHER" id="PTHR13505">
    <property type="entry name" value="TRANSMEMBRANE PROTEIN 208"/>
    <property type="match status" value="1"/>
</dbReference>
<dbReference type="AlphaFoldDB" id="A0A8S3X9M9"/>
<evidence type="ECO:0000256" key="9">
    <source>
        <dbReference type="ARBA" id="ARBA00022989"/>
    </source>
</evidence>
<evidence type="ECO:0000259" key="14">
    <source>
        <dbReference type="PROSITE" id="PS50081"/>
    </source>
</evidence>
<proteinExistence type="inferred from homology"/>
<reference evidence="15" key="1">
    <citation type="submission" date="2021-04" db="EMBL/GenBank/DDBJ databases">
        <authorList>
            <person name="Tunstrom K."/>
        </authorList>
    </citation>
    <scope>NUCLEOTIDE SEQUENCE</scope>
</reference>
<evidence type="ECO:0000313" key="15">
    <source>
        <dbReference type="EMBL" id="CAG5007105.1"/>
    </source>
</evidence>
<keyword evidence="7" id="KW-0256">Endoplasmic reticulum</keyword>
<sequence>MKCSACGKFMAAVEGVTCPKCDRKSHRACVKVPEGVQVQPTWLCPDCKIRTPRKSDQNTPVRGLNSENIIQQGEEKPQSPVAQGFKESELALELRKFREELRETREEFRSFRQEMFDLRNSKKSCEERLDTLENKYIRLEEQQTLIESKNVCGKIQNLETIIADLRADIEDRPYFNMTPPQKGKAPTRGAKQILSENGATVIFYRNMSLGASGLYNVITFIFFYHSMSYLMMTMNIVATIIYIICYQLMRFISRPRYSEDGHHLVDPGLDLNMEGGMGEHVKDVVILTSLTHLLALISNIFWLLLLLIPFRAFWLIWINILSPWIFQEVPEDTEQDEKKRKKMERKMKRYQQ</sequence>
<keyword evidence="4 13" id="KW-0812">Transmembrane</keyword>
<dbReference type="GO" id="GO:0008270">
    <property type="term" value="F:zinc ion binding"/>
    <property type="evidence" value="ECO:0007669"/>
    <property type="project" value="UniProtKB-KW"/>
</dbReference>
<feature type="transmembrane region" description="Helical" evidence="13">
    <location>
        <begin position="300"/>
        <end position="320"/>
    </location>
</feature>
<evidence type="ECO:0000256" key="5">
    <source>
        <dbReference type="ARBA" id="ARBA00022723"/>
    </source>
</evidence>
<feature type="domain" description="Phorbol-ester/DAG-type" evidence="14">
    <location>
        <begin position="1"/>
        <end position="44"/>
    </location>
</feature>
<evidence type="ECO:0000256" key="2">
    <source>
        <dbReference type="ARBA" id="ARBA00009950"/>
    </source>
</evidence>
<comment type="similarity">
    <text evidence="2">Belongs to the TMEM208 family.</text>
</comment>
<dbReference type="PANTHER" id="PTHR13505:SF7">
    <property type="entry name" value="TRANSMEMBRANE PROTEIN 208"/>
    <property type="match status" value="1"/>
</dbReference>
<protein>
    <recommendedName>
        <fullName evidence="3">Transmembrane protein 208</fullName>
    </recommendedName>
</protein>
<dbReference type="InterPro" id="IPR019787">
    <property type="entry name" value="Znf_PHD-finger"/>
</dbReference>
<keyword evidence="5" id="KW-0479">Metal-binding</keyword>
<dbReference type="Pfam" id="PF00628">
    <property type="entry name" value="PHD"/>
    <property type="match status" value="1"/>
</dbReference>
<feature type="compositionally biased region" description="Basic residues" evidence="12">
    <location>
        <begin position="339"/>
        <end position="352"/>
    </location>
</feature>
<dbReference type="PROSITE" id="PS50081">
    <property type="entry name" value="ZF_DAG_PE_2"/>
    <property type="match status" value="1"/>
</dbReference>
<dbReference type="GO" id="GO:0005789">
    <property type="term" value="C:endoplasmic reticulum membrane"/>
    <property type="evidence" value="ECO:0007669"/>
    <property type="project" value="UniProtKB-SubCell"/>
</dbReference>
<comment type="caution">
    <text evidence="15">The sequence shown here is derived from an EMBL/GenBank/DDBJ whole genome shotgun (WGS) entry which is preliminary data.</text>
</comment>
<comment type="subcellular location">
    <subcellularLocation>
        <location evidence="1">Endoplasmic reticulum membrane</location>
        <topology evidence="1">Multi-pass membrane protein</topology>
    </subcellularLocation>
</comment>
<dbReference type="OrthoDB" id="10012212at2759"/>
<dbReference type="InterPro" id="IPR008506">
    <property type="entry name" value="SND2/TMEM208"/>
</dbReference>
<evidence type="ECO:0000256" key="8">
    <source>
        <dbReference type="ARBA" id="ARBA00022833"/>
    </source>
</evidence>
<dbReference type="GO" id="GO:0006624">
    <property type="term" value="P:vacuolar protein processing"/>
    <property type="evidence" value="ECO:0007669"/>
    <property type="project" value="TreeGrafter"/>
</dbReference>
<gene>
    <name evidence="15" type="ORF">PAPOLLO_LOCUS14860</name>
</gene>
<keyword evidence="6" id="KW-0863">Zinc-finger</keyword>
<keyword evidence="10 13" id="KW-0472">Membrane</keyword>
<keyword evidence="8" id="KW-0862">Zinc</keyword>
<evidence type="ECO:0000256" key="13">
    <source>
        <dbReference type="SAM" id="Phobius"/>
    </source>
</evidence>
<keyword evidence="9 13" id="KW-1133">Transmembrane helix</keyword>
<feature type="transmembrane region" description="Helical" evidence="13">
    <location>
        <begin position="229"/>
        <end position="249"/>
    </location>
</feature>
<name>A0A8S3X9M9_PARAO</name>
<keyword evidence="16" id="KW-1185">Reference proteome</keyword>
<feature type="transmembrane region" description="Helical" evidence="13">
    <location>
        <begin position="202"/>
        <end position="223"/>
    </location>
</feature>
<dbReference type="Pfam" id="PF05620">
    <property type="entry name" value="TMEM208_SND2"/>
    <property type="match status" value="1"/>
</dbReference>
<feature type="coiled-coil region" evidence="11">
    <location>
        <begin position="87"/>
        <end position="149"/>
    </location>
</feature>
<evidence type="ECO:0000256" key="1">
    <source>
        <dbReference type="ARBA" id="ARBA00004477"/>
    </source>
</evidence>
<organism evidence="15 16">
    <name type="scientific">Parnassius apollo</name>
    <name type="common">Apollo butterfly</name>
    <name type="synonym">Papilio apollo</name>
    <dbReference type="NCBI Taxonomy" id="110799"/>
    <lineage>
        <taxon>Eukaryota</taxon>
        <taxon>Metazoa</taxon>
        <taxon>Ecdysozoa</taxon>
        <taxon>Arthropoda</taxon>
        <taxon>Hexapoda</taxon>
        <taxon>Insecta</taxon>
        <taxon>Pterygota</taxon>
        <taxon>Neoptera</taxon>
        <taxon>Endopterygota</taxon>
        <taxon>Lepidoptera</taxon>
        <taxon>Glossata</taxon>
        <taxon>Ditrysia</taxon>
        <taxon>Papilionoidea</taxon>
        <taxon>Papilionidae</taxon>
        <taxon>Parnassiinae</taxon>
        <taxon>Parnassini</taxon>
        <taxon>Parnassius</taxon>
        <taxon>Parnassius</taxon>
    </lineage>
</organism>
<evidence type="ECO:0000313" key="16">
    <source>
        <dbReference type="Proteomes" id="UP000691718"/>
    </source>
</evidence>
<feature type="region of interest" description="Disordered" evidence="12">
    <location>
        <begin position="333"/>
        <end position="352"/>
    </location>
</feature>
<accession>A0A8S3X9M9</accession>